<gene>
    <name evidence="4" type="ORF">NK662_22605</name>
</gene>
<dbReference type="SUPFAM" id="SSF56529">
    <property type="entry name" value="FAH"/>
    <property type="match status" value="1"/>
</dbReference>
<dbReference type="PANTHER" id="PTHR42796:SF4">
    <property type="entry name" value="FUMARYLACETOACETATE HYDROLASE DOMAIN-CONTAINING PROTEIN 2A"/>
    <property type="match status" value="1"/>
</dbReference>
<reference evidence="4" key="1">
    <citation type="submission" date="2022-07" db="EMBL/GenBank/DDBJ databases">
        <authorList>
            <person name="Li W.-J."/>
            <person name="Deng Q.-Q."/>
        </authorList>
    </citation>
    <scope>NUCLEOTIDE SEQUENCE</scope>
    <source>
        <strain evidence="4">SYSU M60031</strain>
    </source>
</reference>
<dbReference type="Proteomes" id="UP001156102">
    <property type="component" value="Unassembled WGS sequence"/>
</dbReference>
<proteinExistence type="inferred from homology"/>
<protein>
    <submittedName>
        <fullName evidence="4">Fumarylacetoacetate hydrolase family protein</fullName>
    </submittedName>
</protein>
<keyword evidence="5" id="KW-1185">Reference proteome</keyword>
<keyword evidence="2" id="KW-0479">Metal-binding</keyword>
<keyword evidence="4" id="KW-0378">Hydrolase</keyword>
<comment type="similarity">
    <text evidence="1">Belongs to the FAH family.</text>
</comment>
<dbReference type="AlphaFoldDB" id="A0AA41XCT6"/>
<dbReference type="InterPro" id="IPR011234">
    <property type="entry name" value="Fumarylacetoacetase-like_C"/>
</dbReference>
<organism evidence="4 5">
    <name type="scientific">Ectobacillus ponti</name>
    <dbReference type="NCBI Taxonomy" id="2961894"/>
    <lineage>
        <taxon>Bacteria</taxon>
        <taxon>Bacillati</taxon>
        <taxon>Bacillota</taxon>
        <taxon>Bacilli</taxon>
        <taxon>Bacillales</taxon>
        <taxon>Bacillaceae</taxon>
        <taxon>Ectobacillus</taxon>
    </lineage>
</organism>
<evidence type="ECO:0000256" key="2">
    <source>
        <dbReference type="ARBA" id="ARBA00022723"/>
    </source>
</evidence>
<comment type="caution">
    <text evidence="4">The sequence shown here is derived from an EMBL/GenBank/DDBJ whole genome shotgun (WGS) entry which is preliminary data.</text>
</comment>
<dbReference type="Pfam" id="PF01557">
    <property type="entry name" value="FAA_hydrolase"/>
    <property type="match status" value="1"/>
</dbReference>
<name>A0AA41XCT6_9BACI</name>
<dbReference type="RefSeq" id="WP_254761241.1">
    <property type="nucleotide sequence ID" value="NZ_JANCLT010000023.1"/>
</dbReference>
<dbReference type="GO" id="GO:0019752">
    <property type="term" value="P:carboxylic acid metabolic process"/>
    <property type="evidence" value="ECO:0007669"/>
    <property type="project" value="UniProtKB-ARBA"/>
</dbReference>
<dbReference type="GO" id="GO:0046872">
    <property type="term" value="F:metal ion binding"/>
    <property type="evidence" value="ECO:0007669"/>
    <property type="project" value="UniProtKB-KW"/>
</dbReference>
<sequence>MKLLHIVKGEEIRLALSTEYGVLDVVQAGAAYQMPVAGTLKQLIVQGEKGLQTIESILHKAVRDNPDFFEQEETVVYGPSVDNPEKIICIGLNYINHAAESKMAVPKEPIVFSKFSNALAAHNQPIVLPDLAVKYDYEAELVIIIGKEAYKVSEEAAHEYIFGYTVGNDLSARDLQFKSGQWLIGKTLDGFAPVGPYVVPANAVVDPHNLVIACQVNGETRQKANTKDMIFNCHTIISYLSQYMTLKPGDIIFSGTPDGVILGYPEDRQMWLTAEDHVTVTIEGIGTLSNTLIAAACPVK</sequence>
<feature type="domain" description="Fumarylacetoacetase-like C-terminal" evidence="3">
    <location>
        <begin position="86"/>
        <end position="292"/>
    </location>
</feature>
<evidence type="ECO:0000259" key="3">
    <source>
        <dbReference type="Pfam" id="PF01557"/>
    </source>
</evidence>
<dbReference type="Gene3D" id="3.90.850.10">
    <property type="entry name" value="Fumarylacetoacetase-like, C-terminal domain"/>
    <property type="match status" value="1"/>
</dbReference>
<dbReference type="PANTHER" id="PTHR42796">
    <property type="entry name" value="FUMARYLACETOACETATE HYDROLASE DOMAIN-CONTAINING PROTEIN 2A-RELATED"/>
    <property type="match status" value="1"/>
</dbReference>
<dbReference type="InterPro" id="IPR051121">
    <property type="entry name" value="FAH"/>
</dbReference>
<accession>A0AA41XCT6</accession>
<dbReference type="EMBL" id="JANCLT010000023">
    <property type="protein sequence ID" value="MCP8971313.1"/>
    <property type="molecule type" value="Genomic_DNA"/>
</dbReference>
<evidence type="ECO:0000313" key="4">
    <source>
        <dbReference type="EMBL" id="MCP8971313.1"/>
    </source>
</evidence>
<evidence type="ECO:0000256" key="1">
    <source>
        <dbReference type="ARBA" id="ARBA00010211"/>
    </source>
</evidence>
<evidence type="ECO:0000313" key="5">
    <source>
        <dbReference type="Proteomes" id="UP001156102"/>
    </source>
</evidence>
<dbReference type="GO" id="GO:0016853">
    <property type="term" value="F:isomerase activity"/>
    <property type="evidence" value="ECO:0007669"/>
    <property type="project" value="UniProtKB-ARBA"/>
</dbReference>
<dbReference type="GO" id="GO:0016787">
    <property type="term" value="F:hydrolase activity"/>
    <property type="evidence" value="ECO:0007669"/>
    <property type="project" value="UniProtKB-KW"/>
</dbReference>
<dbReference type="FunFam" id="3.90.850.10:FF:000002">
    <property type="entry name" value="2-hydroxyhepta-2,4-diene-1,7-dioate isomerase"/>
    <property type="match status" value="1"/>
</dbReference>
<dbReference type="InterPro" id="IPR036663">
    <property type="entry name" value="Fumarylacetoacetase_C_sf"/>
</dbReference>